<dbReference type="InterPro" id="IPR001647">
    <property type="entry name" value="HTH_TetR"/>
</dbReference>
<dbReference type="InterPro" id="IPR036271">
    <property type="entry name" value="Tet_transcr_reg_TetR-rel_C_sf"/>
</dbReference>
<dbReference type="PANTHER" id="PTHR47506:SF1">
    <property type="entry name" value="HTH-TYPE TRANSCRIPTIONAL REGULATOR YJDC"/>
    <property type="match status" value="1"/>
</dbReference>
<evidence type="ECO:0000259" key="5">
    <source>
        <dbReference type="PROSITE" id="PS50977"/>
    </source>
</evidence>
<dbReference type="InterPro" id="IPR023772">
    <property type="entry name" value="DNA-bd_HTH_TetR-type_CS"/>
</dbReference>
<feature type="domain" description="HTH tetR-type" evidence="5">
    <location>
        <begin position="6"/>
        <end position="66"/>
    </location>
</feature>
<dbReference type="InterPro" id="IPR011075">
    <property type="entry name" value="TetR_C"/>
</dbReference>
<keyword evidence="3" id="KW-0804">Transcription</keyword>
<evidence type="ECO:0000313" key="6">
    <source>
        <dbReference type="EMBL" id="MCP2262364.1"/>
    </source>
</evidence>
<dbReference type="Gene3D" id="1.10.10.60">
    <property type="entry name" value="Homeodomain-like"/>
    <property type="match status" value="1"/>
</dbReference>
<dbReference type="PROSITE" id="PS50977">
    <property type="entry name" value="HTH_TETR_2"/>
    <property type="match status" value="1"/>
</dbReference>
<dbReference type="SUPFAM" id="SSF48498">
    <property type="entry name" value="Tetracyclin repressor-like, C-terminal domain"/>
    <property type="match status" value="1"/>
</dbReference>
<keyword evidence="2 4" id="KW-0238">DNA-binding</keyword>
<dbReference type="Pfam" id="PF00440">
    <property type="entry name" value="TetR_N"/>
    <property type="match status" value="1"/>
</dbReference>
<accession>A0ABT1I3J4</accession>
<keyword evidence="7" id="KW-1185">Reference proteome</keyword>
<evidence type="ECO:0000256" key="1">
    <source>
        <dbReference type="ARBA" id="ARBA00023015"/>
    </source>
</evidence>
<gene>
    <name evidence="6" type="ORF">LX15_006100</name>
</gene>
<evidence type="ECO:0000256" key="2">
    <source>
        <dbReference type="ARBA" id="ARBA00023125"/>
    </source>
</evidence>
<reference evidence="6 7" key="1">
    <citation type="submission" date="2022-06" db="EMBL/GenBank/DDBJ databases">
        <title>Genomic Encyclopedia of Archaeal and Bacterial Type Strains, Phase II (KMG-II): from individual species to whole genera.</title>
        <authorList>
            <person name="Goeker M."/>
        </authorList>
    </citation>
    <scope>NUCLEOTIDE SEQUENCE [LARGE SCALE GENOMIC DNA]</scope>
    <source>
        <strain evidence="6 7">DSM 40477</strain>
    </source>
</reference>
<dbReference type="Pfam" id="PF16925">
    <property type="entry name" value="TetR_C_13"/>
    <property type="match status" value="1"/>
</dbReference>
<keyword evidence="1" id="KW-0805">Transcription regulation</keyword>
<name>A0ABT1I3J4_STRSD</name>
<protein>
    <submittedName>
        <fullName evidence="6">Transcriptional regulator, TetR family</fullName>
    </submittedName>
</protein>
<evidence type="ECO:0000313" key="7">
    <source>
        <dbReference type="Proteomes" id="UP001205311"/>
    </source>
</evidence>
<dbReference type="InterPro" id="IPR009057">
    <property type="entry name" value="Homeodomain-like_sf"/>
</dbReference>
<dbReference type="PANTHER" id="PTHR47506">
    <property type="entry name" value="TRANSCRIPTIONAL REGULATORY PROTEIN"/>
    <property type="match status" value="1"/>
</dbReference>
<proteinExistence type="predicted"/>
<dbReference type="PRINTS" id="PR00455">
    <property type="entry name" value="HTHTETR"/>
</dbReference>
<dbReference type="SUPFAM" id="SSF46689">
    <property type="entry name" value="Homeodomain-like"/>
    <property type="match status" value="1"/>
</dbReference>
<sequence>MARVREFDTDAAVQRAMELFWRQGFEATSVRDLVDATGVGRGSLYAAFGSKEGLYEAALRRYVERTTRDMLERDAPAREVIRDFLLTLVDEAVTDGSRRGCLVTNAVVERLPHSGMTGRIVRDSLDGLRESVLAVLRRAADRRELPEEADLDALADFVVTTVQGLRVMGKVSPDRRVLTGVVDTAVRVLG</sequence>
<dbReference type="PROSITE" id="PS01081">
    <property type="entry name" value="HTH_TETR_1"/>
    <property type="match status" value="1"/>
</dbReference>
<dbReference type="Proteomes" id="UP001205311">
    <property type="component" value="Unassembled WGS sequence"/>
</dbReference>
<evidence type="ECO:0000256" key="4">
    <source>
        <dbReference type="PROSITE-ProRule" id="PRU00335"/>
    </source>
</evidence>
<comment type="caution">
    <text evidence="6">The sequence shown here is derived from an EMBL/GenBank/DDBJ whole genome shotgun (WGS) entry which is preliminary data.</text>
</comment>
<dbReference type="RefSeq" id="WP_253674496.1">
    <property type="nucleotide sequence ID" value="NZ_JAMTCP010000066.1"/>
</dbReference>
<organism evidence="6 7">
    <name type="scientific">Streptoalloteichus tenebrarius (strain ATCC 17920 / DSM 40477 / JCM 4838 / CBS 697.72 / NBRC 16177 / NCIMB 11028 / NRRL B-12390 / A12253. 1 / ISP 5477)</name>
    <name type="common">Streptomyces tenebrarius</name>
    <dbReference type="NCBI Taxonomy" id="1933"/>
    <lineage>
        <taxon>Bacteria</taxon>
        <taxon>Bacillati</taxon>
        <taxon>Actinomycetota</taxon>
        <taxon>Actinomycetes</taxon>
        <taxon>Pseudonocardiales</taxon>
        <taxon>Pseudonocardiaceae</taxon>
        <taxon>Streptoalloteichus</taxon>
    </lineage>
</organism>
<dbReference type="EMBL" id="JAMTCP010000066">
    <property type="protein sequence ID" value="MCP2262364.1"/>
    <property type="molecule type" value="Genomic_DNA"/>
</dbReference>
<feature type="DNA-binding region" description="H-T-H motif" evidence="4">
    <location>
        <begin position="29"/>
        <end position="48"/>
    </location>
</feature>
<evidence type="ECO:0000256" key="3">
    <source>
        <dbReference type="ARBA" id="ARBA00023163"/>
    </source>
</evidence>
<dbReference type="Gene3D" id="1.10.357.10">
    <property type="entry name" value="Tetracycline Repressor, domain 2"/>
    <property type="match status" value="1"/>
</dbReference>